<dbReference type="EMBL" id="SGPL01000437">
    <property type="protein sequence ID" value="THH12642.1"/>
    <property type="molecule type" value="Genomic_DNA"/>
</dbReference>
<feature type="chain" id="PRO_5020541561" evidence="1">
    <location>
        <begin position="19"/>
        <end position="345"/>
    </location>
</feature>
<accession>A0A4S4LKL5</accession>
<keyword evidence="3" id="KW-1185">Reference proteome</keyword>
<gene>
    <name evidence="2" type="ORF">EW146_g7507</name>
</gene>
<name>A0A4S4LKL5_9AGAM</name>
<reference evidence="2 3" key="1">
    <citation type="submission" date="2019-02" db="EMBL/GenBank/DDBJ databases">
        <title>Genome sequencing of the rare red list fungi Bondarzewia mesenterica.</title>
        <authorList>
            <person name="Buettner E."/>
            <person name="Kellner H."/>
        </authorList>
    </citation>
    <scope>NUCLEOTIDE SEQUENCE [LARGE SCALE GENOMIC DNA]</scope>
    <source>
        <strain evidence="2 3">DSM 108281</strain>
    </source>
</reference>
<dbReference type="Proteomes" id="UP000310158">
    <property type="component" value="Unassembled WGS sequence"/>
</dbReference>
<evidence type="ECO:0000256" key="1">
    <source>
        <dbReference type="SAM" id="SignalP"/>
    </source>
</evidence>
<protein>
    <submittedName>
        <fullName evidence="2">Uncharacterized protein</fullName>
    </submittedName>
</protein>
<sequence length="345" mass="35367">MRFFELLSILTLTAIANAGPINVVRSSLIPASPPACVAKASNQSLTTNTTSTSNADPATCTAVGCSNLNSTTLAYPPDSSNLTIAANTTMTFNSTSIIDPSDIPDFTNATILSNSTLGGNSTDLGNSASLANSTGAVSTLTGTNTTANNATGSANATVVANTTITTSAPHTSLISVIPRLLRMRKPKFRRIAQADLPAVAQQWQNLCLVSGGDIFTNEPCVQLAGIDGINALLASGDPCAQQDNADAMVDFAKSAGVTNGDALITLAIAYRKHPRNALNINGVVPSTPYCQKSPKNSELAGIVNAQLDGVDPGLFGGPNFPILPFGEDGTCPFGQTPDVSTCSCN</sequence>
<keyword evidence="1" id="KW-0732">Signal</keyword>
<evidence type="ECO:0000313" key="3">
    <source>
        <dbReference type="Proteomes" id="UP000310158"/>
    </source>
</evidence>
<comment type="caution">
    <text evidence="2">The sequence shown here is derived from an EMBL/GenBank/DDBJ whole genome shotgun (WGS) entry which is preliminary data.</text>
</comment>
<evidence type="ECO:0000313" key="2">
    <source>
        <dbReference type="EMBL" id="THH12642.1"/>
    </source>
</evidence>
<dbReference type="AlphaFoldDB" id="A0A4S4LKL5"/>
<dbReference type="OrthoDB" id="2797250at2759"/>
<organism evidence="2 3">
    <name type="scientific">Bondarzewia mesenterica</name>
    <dbReference type="NCBI Taxonomy" id="1095465"/>
    <lineage>
        <taxon>Eukaryota</taxon>
        <taxon>Fungi</taxon>
        <taxon>Dikarya</taxon>
        <taxon>Basidiomycota</taxon>
        <taxon>Agaricomycotina</taxon>
        <taxon>Agaricomycetes</taxon>
        <taxon>Russulales</taxon>
        <taxon>Bondarzewiaceae</taxon>
        <taxon>Bondarzewia</taxon>
    </lineage>
</organism>
<feature type="signal peptide" evidence="1">
    <location>
        <begin position="1"/>
        <end position="18"/>
    </location>
</feature>
<proteinExistence type="predicted"/>